<feature type="transmembrane region" description="Helical" evidence="1">
    <location>
        <begin position="147"/>
        <end position="166"/>
    </location>
</feature>
<dbReference type="Proteomes" id="UP001054902">
    <property type="component" value="Unassembled WGS sequence"/>
</dbReference>
<keyword evidence="1" id="KW-0472">Membrane</keyword>
<evidence type="ECO:0000313" key="4">
    <source>
        <dbReference type="Proteomes" id="UP001054902"/>
    </source>
</evidence>
<accession>A0AAD3H1I6</accession>
<evidence type="ECO:0000313" key="3">
    <source>
        <dbReference type="EMBL" id="GFH46876.1"/>
    </source>
</evidence>
<keyword evidence="2" id="KW-0732">Signal</keyword>
<evidence type="ECO:0000256" key="2">
    <source>
        <dbReference type="SAM" id="SignalP"/>
    </source>
</evidence>
<reference evidence="3 4" key="1">
    <citation type="journal article" date="2021" name="Sci. Rep.">
        <title>The genome of the diatom Chaetoceros tenuissimus carries an ancient integrated fragment of an extant virus.</title>
        <authorList>
            <person name="Hongo Y."/>
            <person name="Kimura K."/>
            <person name="Takaki Y."/>
            <person name="Yoshida Y."/>
            <person name="Baba S."/>
            <person name="Kobayashi G."/>
            <person name="Nagasaki K."/>
            <person name="Hano T."/>
            <person name="Tomaru Y."/>
        </authorList>
    </citation>
    <scope>NUCLEOTIDE SEQUENCE [LARGE SCALE GENOMIC DNA]</scope>
    <source>
        <strain evidence="3 4">NIES-3715</strain>
    </source>
</reference>
<feature type="chain" id="PRO_5041990360" description="Peptidase M41 domain-containing protein" evidence="2">
    <location>
        <begin position="20"/>
        <end position="497"/>
    </location>
</feature>
<keyword evidence="4" id="KW-1185">Reference proteome</keyword>
<sequence length="497" mass="54250">MKNIVRSIIALAFICRTCAFSSPRPNVSSSKTTSSNINLEALSQLNKCKSATTAKRILSNALETKENALFQSISIPKGASDLSISDADLAIQTNIRNAKYSVMELIELNGDKDADRASLALFCLFTASSLSAIAAQQSLPGPEIIRFAVVWLLSFAPLIFVGYGIATPESLQSVLISLQRNIFPTYRKRMLHHEAGHFLIAHLLGFPIKNYQANAVKNAVEFYPLRDDDRGLEKASLMGFDSKKNYDDDYVDSYYPEDNMGGDRPFFAEGGRGDALLAQSVFRDGKNYTDNPFLKIAPRDDVSKSWPYRGFAHEALDQLAVVSVAGVCSEILSFGNAEGGFADLSQLRVLFGSAEPELDEREMENRIRFAIGYAMSQLRRNLGALDALVEAMENDATVEECVLAIENCSNVSGATIMGNYEKIRKERIQNEGVGFVEKLLLGGGKNADTQDNSIIEGKGGGDKRQGFQMTGDDPLYAALGVAVVFFIYSSSGGLSLH</sequence>
<protein>
    <recommendedName>
        <fullName evidence="5">Peptidase M41 domain-containing protein</fullName>
    </recommendedName>
</protein>
<organism evidence="3 4">
    <name type="scientific">Chaetoceros tenuissimus</name>
    <dbReference type="NCBI Taxonomy" id="426638"/>
    <lineage>
        <taxon>Eukaryota</taxon>
        <taxon>Sar</taxon>
        <taxon>Stramenopiles</taxon>
        <taxon>Ochrophyta</taxon>
        <taxon>Bacillariophyta</taxon>
        <taxon>Coscinodiscophyceae</taxon>
        <taxon>Chaetocerotophycidae</taxon>
        <taxon>Chaetocerotales</taxon>
        <taxon>Chaetocerotaceae</taxon>
        <taxon>Chaetoceros</taxon>
    </lineage>
</organism>
<gene>
    <name evidence="3" type="ORF">CTEN210_03351</name>
</gene>
<evidence type="ECO:0008006" key="5">
    <source>
        <dbReference type="Google" id="ProtNLM"/>
    </source>
</evidence>
<dbReference type="PANTHER" id="PTHR33471">
    <property type="entry name" value="ATP-DEPENDENT ZINC METALLOPROTEASE-RELATED"/>
    <property type="match status" value="1"/>
</dbReference>
<evidence type="ECO:0000256" key="1">
    <source>
        <dbReference type="SAM" id="Phobius"/>
    </source>
</evidence>
<dbReference type="AlphaFoldDB" id="A0AAD3H1I6"/>
<dbReference type="EMBL" id="BLLK01000022">
    <property type="protein sequence ID" value="GFH46876.1"/>
    <property type="molecule type" value="Genomic_DNA"/>
</dbReference>
<feature type="signal peptide" evidence="2">
    <location>
        <begin position="1"/>
        <end position="19"/>
    </location>
</feature>
<proteinExistence type="predicted"/>
<feature type="transmembrane region" description="Helical" evidence="1">
    <location>
        <begin position="475"/>
        <end position="496"/>
    </location>
</feature>
<feature type="transmembrane region" description="Helical" evidence="1">
    <location>
        <begin position="117"/>
        <end position="135"/>
    </location>
</feature>
<name>A0AAD3H1I6_9STRA</name>
<comment type="caution">
    <text evidence="3">The sequence shown here is derived from an EMBL/GenBank/DDBJ whole genome shotgun (WGS) entry which is preliminary data.</text>
</comment>
<keyword evidence="1" id="KW-0812">Transmembrane</keyword>
<keyword evidence="1" id="KW-1133">Transmembrane helix</keyword>
<dbReference type="PANTHER" id="PTHR33471:SF7">
    <property type="entry name" value="ATP-DEPENDENT ZINC METALLOPROTEASE-RELATED"/>
    <property type="match status" value="1"/>
</dbReference>